<dbReference type="PANTHER" id="PTHR10226:SF3">
    <property type="entry name" value="A-KINASE ANCHOR PROTEIN 11"/>
    <property type="match status" value="1"/>
</dbReference>
<proteinExistence type="predicted"/>
<feature type="region of interest" description="Disordered" evidence="1">
    <location>
        <begin position="1573"/>
        <end position="1604"/>
    </location>
</feature>
<name>A0AAV3ANL2_PYXAD</name>
<feature type="compositionally biased region" description="Basic and acidic residues" evidence="1">
    <location>
        <begin position="274"/>
        <end position="285"/>
    </location>
</feature>
<comment type="caution">
    <text evidence="2">The sequence shown here is derived from an EMBL/GenBank/DDBJ whole genome shotgun (WGS) entry which is preliminary data.</text>
</comment>
<dbReference type="GO" id="GO:0008104">
    <property type="term" value="P:intracellular protein localization"/>
    <property type="evidence" value="ECO:0007669"/>
    <property type="project" value="TreeGrafter"/>
</dbReference>
<dbReference type="Proteomes" id="UP001181693">
    <property type="component" value="Unassembled WGS sequence"/>
</dbReference>
<accession>A0AAV3ANL2</accession>
<evidence type="ECO:0000313" key="2">
    <source>
        <dbReference type="EMBL" id="DBA33016.1"/>
    </source>
</evidence>
<keyword evidence="3" id="KW-1185">Reference proteome</keyword>
<evidence type="ECO:0008006" key="4">
    <source>
        <dbReference type="Google" id="ProtNLM"/>
    </source>
</evidence>
<dbReference type="InterPro" id="IPR008382">
    <property type="entry name" value="SPHK1-interactor_AKAP_110"/>
</dbReference>
<feature type="region of interest" description="Disordered" evidence="1">
    <location>
        <begin position="882"/>
        <end position="917"/>
    </location>
</feature>
<feature type="compositionally biased region" description="Polar residues" evidence="1">
    <location>
        <begin position="1573"/>
        <end position="1601"/>
    </location>
</feature>
<feature type="compositionally biased region" description="Polar residues" evidence="1">
    <location>
        <begin position="882"/>
        <end position="914"/>
    </location>
</feature>
<feature type="region of interest" description="Disordered" evidence="1">
    <location>
        <begin position="1637"/>
        <end position="1662"/>
    </location>
</feature>
<feature type="compositionally biased region" description="Polar residues" evidence="1">
    <location>
        <begin position="210"/>
        <end position="224"/>
    </location>
</feature>
<feature type="region of interest" description="Disordered" evidence="1">
    <location>
        <begin position="196"/>
        <end position="224"/>
    </location>
</feature>
<dbReference type="PANTHER" id="PTHR10226">
    <property type="entry name" value="A KINASE ANCHOR PROTEIN"/>
    <property type="match status" value="1"/>
</dbReference>
<feature type="region of interest" description="Disordered" evidence="1">
    <location>
        <begin position="403"/>
        <end position="427"/>
    </location>
</feature>
<feature type="compositionally biased region" description="Low complexity" evidence="1">
    <location>
        <begin position="287"/>
        <end position="301"/>
    </location>
</feature>
<evidence type="ECO:0000313" key="3">
    <source>
        <dbReference type="Proteomes" id="UP001181693"/>
    </source>
</evidence>
<feature type="region of interest" description="Disordered" evidence="1">
    <location>
        <begin position="273"/>
        <end position="301"/>
    </location>
</feature>
<reference evidence="2" key="1">
    <citation type="thesis" date="2020" institute="ProQuest LLC" country="789 East Eisenhower Parkway, Ann Arbor, MI, USA">
        <title>Comparative Genomics and Chromosome Evolution.</title>
        <authorList>
            <person name="Mudd A.B."/>
        </authorList>
    </citation>
    <scope>NUCLEOTIDE SEQUENCE</scope>
    <source>
        <strain evidence="2">1538</strain>
        <tissue evidence="2">Blood</tissue>
    </source>
</reference>
<feature type="region of interest" description="Disordered" evidence="1">
    <location>
        <begin position="818"/>
        <end position="846"/>
    </location>
</feature>
<dbReference type="GO" id="GO:0005737">
    <property type="term" value="C:cytoplasm"/>
    <property type="evidence" value="ECO:0007669"/>
    <property type="project" value="TreeGrafter"/>
</dbReference>
<sequence>MDTCTRSQSGQVKPKISVKKENMCEGLLSSMKSVLQSRKELCSITDYLKSGKKEDFIKITFLGLSRESGTKNIQGVTALYVDVPELIQSPHLCNLNENEVILIKDGKEVAKSNATQNFFSGSICMMTSAPLSPFKTDHLLVLLSKYSAGVRYAIEQDCLSKINKKADHHEDDDTNHSVSSIEDDFVTAFEHLDEEDPVNTNDSQDMHWGSSANQRDAASQTQPSHCLDISGTKIIFSSVRRRSSIKSTVLVNCVGHQDISALPKYGGNITNSDTWKHGNGLDKNKFSPSPEDTSESECSSPSPIIFLDEEGYQKSLKAKLSLPKIPVGKDGVEDSDSEISEFFDSFDRFDELDPSLEDNYQGIRKPVLESPPKKRKSAKVSVSTVCMNPQKFKFDRPTLSASIRKPTPRKAESPFSSVVDVPESPRPAKTYVEDNGSLFSPIRSSAFSPPGVAIGLDCSFQAASQNKAVSCKGDSYVAFSNYANRVCADMFDSVLKTKPSSEFVKKEPEKVIKLKRKSNNKESERKMKTKHKSIKGGIQKYAADLVEKSFGNAFKDLQRGVTSCTSALCHLAARLTSYVFQMAFYEIGRRQAFSIKKRAINSLANLMVSEVMTSALQELRYIKKQMVTNAVTRFAADLAEELVFEEGKNQSTQSSSSFLTPVHNFAPPAPHGSKKDCSVHYALLFTSGLMSSVPVPVAARVLSQHSVSSDHTDMSTNNMCINNVDNCFSRKDINELPCDKVILSSSKNCVSNRRQEQRYVDFIKEEADGVKTLAVTMVDMIVNEAYDVIKSARTVEDYAEMTNRNIDIPPQDLSLEGASSQLQSTDELAKGACRHPSGKNAQSLSSRWDASKSNLDISVSLVGHHTNSYAHIESASLNQCFPTRPSSRDSNSGFTSKPSSYTFVGNPNNGNNKASLGGATVRSGIESNDAIDPPFFGLPSCLPHFNSFSSVMCSCGDKFLMEDKSFHKGSNVTFLPGTPPSTPLTSYDVSPERSMRKLNKRLKGQLAKEFYPATPPSTPHLSVYEQNSMKKDDFMLKLMRSLSEEVESSSSDESSEELEVSEETFRYAEYLSSNIISMATNMAAYSLVDESDQGPTMRNRSQLSVLSDKWGYPAYMRNVTEDLLETLCSYANCVAGEVINDAKEVLSSRKNSACDLEYSSSQKKDKDCRPKERNHNYARFTSFDAATLPLPHYYGGAGLTSKYPSCESVTEEYADHLIRVLKMEGGSSELILDQYASRLVYGAIKSGLQQASKTTKLKCNKKIMPRMRPDANSNKDIFRLLGRTHHAGKENQRQNSSILPSFTEDSVHKTEFNRLIHFAESLANTITCDVKKRLTFSAASLPKSLTDSCLYTKSKNDYVNGEIVKTSYPKAPLLFSHKQKLYHSTGSLNDNGYSESFVHAIEQYACKVVDSTLEFSLERARLQALENRRKTDKDSNAAKLVHSYGTACRLCSAKELQGNPLSSCHFLIGHDISRKIKQCAKSKQNTGQKSRLFHLNIPKIQIDLDKRAMFADKIVSAAIEKAERELSSTSLAGDSGIGHDGVSFAESLTTEILMSAMKNIGHVVNISSNGKDGFQSEDSLASQQTSVSIGDDSTGSWSNLSFEDEHQDESSSFLHLSDSNGNSSSWSSLGLEGDMCEENVSFPPSDSDGAEEKDEDPKETTEVVEQPRKILLIKNLDIGPSTAESQLRTILQWIAASECDISELYFPENALKDLLLLFRRIREKGWTTGDLLQATLQYCESSETSLNVSYPLFSWLLEKV</sequence>
<dbReference type="EMBL" id="DYDO01000001">
    <property type="protein sequence ID" value="DBA33016.1"/>
    <property type="molecule type" value="Genomic_DNA"/>
</dbReference>
<evidence type="ECO:0000256" key="1">
    <source>
        <dbReference type="SAM" id="MobiDB-lite"/>
    </source>
</evidence>
<dbReference type="GO" id="GO:0051018">
    <property type="term" value="F:protein kinase A binding"/>
    <property type="evidence" value="ECO:0007669"/>
    <property type="project" value="TreeGrafter"/>
</dbReference>
<gene>
    <name evidence="2" type="ORF">GDO54_000754</name>
</gene>
<organism evidence="2 3">
    <name type="scientific">Pyxicephalus adspersus</name>
    <name type="common">African bullfrog</name>
    <dbReference type="NCBI Taxonomy" id="30357"/>
    <lineage>
        <taxon>Eukaryota</taxon>
        <taxon>Metazoa</taxon>
        <taxon>Chordata</taxon>
        <taxon>Craniata</taxon>
        <taxon>Vertebrata</taxon>
        <taxon>Euteleostomi</taxon>
        <taxon>Amphibia</taxon>
        <taxon>Batrachia</taxon>
        <taxon>Anura</taxon>
        <taxon>Neobatrachia</taxon>
        <taxon>Ranoidea</taxon>
        <taxon>Pyxicephalidae</taxon>
        <taxon>Pyxicephalinae</taxon>
        <taxon>Pyxicephalus</taxon>
    </lineage>
</organism>
<protein>
    <recommendedName>
        <fullName evidence="4">A-kinase anchor protein 11</fullName>
    </recommendedName>
</protein>